<accession>A0A6B0RAN1</accession>
<feature type="domain" description="FRAS1-related extracellular matrix protein N-terminal" evidence="7">
    <location>
        <begin position="132"/>
        <end position="280"/>
    </location>
</feature>
<evidence type="ECO:0000313" key="9">
    <source>
        <dbReference type="Proteomes" id="UP000322234"/>
    </source>
</evidence>
<proteinExistence type="predicted"/>
<reference evidence="8" key="1">
    <citation type="submission" date="2019-10" db="EMBL/GenBank/DDBJ databases">
        <title>The sequence and de novo assembly of the wild yak genome.</title>
        <authorList>
            <person name="Liu Y."/>
        </authorList>
    </citation>
    <scope>NUCLEOTIDE SEQUENCE [LARGE SCALE GENOMIC DNA]</scope>
    <source>
        <strain evidence="8">WY2019</strain>
    </source>
</reference>
<name>A0A6B0RAN1_9CETA</name>
<dbReference type="EMBL" id="VBQZ03000029">
    <property type="protein sequence ID" value="MXQ85817.1"/>
    <property type="molecule type" value="Genomic_DNA"/>
</dbReference>
<dbReference type="GO" id="GO:0046872">
    <property type="term" value="F:metal ion binding"/>
    <property type="evidence" value="ECO:0007669"/>
    <property type="project" value="UniProtKB-KW"/>
</dbReference>
<keyword evidence="1" id="KW-0479">Metal-binding</keyword>
<dbReference type="Proteomes" id="UP000322234">
    <property type="component" value="Unassembled WGS sequence"/>
</dbReference>
<evidence type="ECO:0000256" key="1">
    <source>
        <dbReference type="ARBA" id="ARBA00022723"/>
    </source>
</evidence>
<keyword evidence="3" id="KW-0677">Repeat</keyword>
<dbReference type="AlphaFoldDB" id="A0A6B0RAN1"/>
<feature type="repeat" description="CSPG" evidence="5">
    <location>
        <begin position="318"/>
        <end position="417"/>
    </location>
</feature>
<feature type="region of interest" description="Disordered" evidence="6">
    <location>
        <begin position="1"/>
        <end position="29"/>
    </location>
</feature>
<evidence type="ECO:0000256" key="5">
    <source>
        <dbReference type="PROSITE-ProRule" id="PRU01201"/>
    </source>
</evidence>
<organism evidence="8 9">
    <name type="scientific">Bos mutus</name>
    <name type="common">wild yak</name>
    <dbReference type="NCBI Taxonomy" id="72004"/>
    <lineage>
        <taxon>Eukaryota</taxon>
        <taxon>Metazoa</taxon>
        <taxon>Chordata</taxon>
        <taxon>Craniata</taxon>
        <taxon>Vertebrata</taxon>
        <taxon>Euteleostomi</taxon>
        <taxon>Mammalia</taxon>
        <taxon>Eutheria</taxon>
        <taxon>Laurasiatheria</taxon>
        <taxon>Artiodactyla</taxon>
        <taxon>Ruminantia</taxon>
        <taxon>Pecora</taxon>
        <taxon>Bovidae</taxon>
        <taxon>Bovinae</taxon>
        <taxon>Bos</taxon>
    </lineage>
</organism>
<evidence type="ECO:0000256" key="4">
    <source>
        <dbReference type="ARBA" id="ARBA00023180"/>
    </source>
</evidence>
<protein>
    <recommendedName>
        <fullName evidence="7">FRAS1-related extracellular matrix protein N-terminal domain-containing protein</fullName>
    </recommendedName>
</protein>
<dbReference type="Pfam" id="PF19309">
    <property type="entry name" value="Frem_N"/>
    <property type="match status" value="1"/>
</dbReference>
<dbReference type="InterPro" id="IPR051561">
    <property type="entry name" value="FRAS1_ECM"/>
</dbReference>
<gene>
    <name evidence="8" type="ORF">E5288_WYG010153</name>
</gene>
<sequence>MSAEHGQLQQSGGRRGRSPGDKKSRRRSRRKETYSMYIYKILLSCFKNHKLIHYGTMYHFDLLKFKQKDRCLDEWTAGAQCLTRAELTRRWSPSRALKDNPVEPPGKESIQTDWSEAGSPGLHGARPPLQARRSVRHTHWGARSPGRARVRLQLRYDAATYTLALPFMLAVDVVFHRLKLVTRSRPLAVEELRGWSHAIDRRVLAFASPEPGTAATRRCRLTPVPPEGGPLPKYGRLADAAGAPLPRAKAIDCEAFIRAGVHYQPTSTTPSPNRDYVPIVAELLGPGDPGAESEELLLREHFQLLVRILEGSENTAPRPSLAAPMMLEVHQFLLTALTPDVLAAEDKESNADDPVFNILNAPITTPGHQGYVVSTDDPLGLSVSFSQRELRELKIAYQPPTEKSDAEHLFQLETEVVDADGATSDPFAFIVVVKPLNTLAPVATYDQGLLLFEGQSRPLSSPNSLQISDSDHLGEVKVAAIRGLRHGQLVVLGAPAGCKHFTPMDLAAGRVAYQHDGSNTYSDNIFFRMEDGHHQVDSSSLSPSSLLMMNHQWSLPTPGSR</sequence>
<dbReference type="Pfam" id="PF16184">
    <property type="entry name" value="Cadherin_3"/>
    <property type="match status" value="1"/>
</dbReference>
<feature type="region of interest" description="Disordered" evidence="6">
    <location>
        <begin position="95"/>
        <end position="127"/>
    </location>
</feature>
<dbReference type="InterPro" id="IPR039005">
    <property type="entry name" value="CSPG_rpt"/>
</dbReference>
<evidence type="ECO:0000256" key="6">
    <source>
        <dbReference type="SAM" id="MobiDB-lite"/>
    </source>
</evidence>
<keyword evidence="2" id="KW-0732">Signal</keyword>
<dbReference type="PANTHER" id="PTHR45739:SF5">
    <property type="entry name" value="FRAS1-RELATED EXTRACELLULAR MATRIX PROTEIN 3"/>
    <property type="match status" value="1"/>
</dbReference>
<comment type="caution">
    <text evidence="8">The sequence shown here is derived from an EMBL/GenBank/DDBJ whole genome shotgun (WGS) entry which is preliminary data.</text>
</comment>
<dbReference type="PANTHER" id="PTHR45739">
    <property type="entry name" value="MATRIX PROTEIN, PUTATIVE-RELATED"/>
    <property type="match status" value="1"/>
</dbReference>
<evidence type="ECO:0000259" key="7">
    <source>
        <dbReference type="Pfam" id="PF19309"/>
    </source>
</evidence>
<keyword evidence="4" id="KW-0325">Glycoprotein</keyword>
<dbReference type="GO" id="GO:0009653">
    <property type="term" value="P:anatomical structure morphogenesis"/>
    <property type="evidence" value="ECO:0007669"/>
    <property type="project" value="TreeGrafter"/>
</dbReference>
<evidence type="ECO:0000256" key="3">
    <source>
        <dbReference type="ARBA" id="ARBA00022737"/>
    </source>
</evidence>
<dbReference type="InterPro" id="IPR045658">
    <property type="entry name" value="FRAS1-rel_N"/>
</dbReference>
<evidence type="ECO:0000256" key="2">
    <source>
        <dbReference type="ARBA" id="ARBA00022729"/>
    </source>
</evidence>
<feature type="repeat" description="CSPG" evidence="5">
    <location>
        <begin position="440"/>
        <end position="530"/>
    </location>
</feature>
<dbReference type="PROSITE" id="PS51854">
    <property type="entry name" value="CSPG"/>
    <property type="match status" value="2"/>
</dbReference>
<keyword evidence="9" id="KW-1185">Reference proteome</keyword>
<evidence type="ECO:0000313" key="8">
    <source>
        <dbReference type="EMBL" id="MXQ85817.1"/>
    </source>
</evidence>